<dbReference type="EMBL" id="MIEK01000014">
    <property type="protein sequence ID" value="OEH82851.1"/>
    <property type="molecule type" value="Genomic_DNA"/>
</dbReference>
<reference evidence="1 2" key="1">
    <citation type="submission" date="2016-09" db="EMBL/GenBank/DDBJ databases">
        <authorList>
            <person name="Capua I."/>
            <person name="De Benedictis P."/>
            <person name="Joannis T."/>
            <person name="Lombin L.H."/>
            <person name="Cattoli G."/>
        </authorList>
    </citation>
    <scope>NUCLEOTIDE SEQUENCE [LARGE SCALE GENOMIC DNA]</scope>
    <source>
        <strain evidence="1 2">LMG 25899</strain>
    </source>
</reference>
<name>A0A1E5KY79_9ENTE</name>
<keyword evidence="2" id="KW-1185">Reference proteome</keyword>
<sequence>MNKEAEKKVGKSFEELTPEEMNKVQGSFFGGSWWTSSSSSSSRSCYSTRCSYSCYSSRCCGW</sequence>
<organism evidence="1 2">
    <name type="scientific">Enterococcus rivorum</name>
    <dbReference type="NCBI Taxonomy" id="762845"/>
    <lineage>
        <taxon>Bacteria</taxon>
        <taxon>Bacillati</taxon>
        <taxon>Bacillota</taxon>
        <taxon>Bacilli</taxon>
        <taxon>Lactobacillales</taxon>
        <taxon>Enterococcaceae</taxon>
        <taxon>Enterococcus</taxon>
    </lineage>
</organism>
<evidence type="ECO:0000313" key="1">
    <source>
        <dbReference type="EMBL" id="OEH82851.1"/>
    </source>
</evidence>
<protein>
    <submittedName>
        <fullName evidence="1">Uncharacterized protein</fullName>
    </submittedName>
</protein>
<evidence type="ECO:0000313" key="2">
    <source>
        <dbReference type="Proteomes" id="UP000095256"/>
    </source>
</evidence>
<dbReference type="GO" id="GO:0050830">
    <property type="term" value="P:defense response to Gram-positive bacterium"/>
    <property type="evidence" value="ECO:0007669"/>
    <property type="project" value="InterPro"/>
</dbReference>
<dbReference type="Proteomes" id="UP000095256">
    <property type="component" value="Unassembled WGS sequence"/>
</dbReference>
<gene>
    <name evidence="1" type="ORF">BCR26_11545</name>
</gene>
<dbReference type="InterPro" id="IPR027632">
    <property type="entry name" value="Lant_2_A2"/>
</dbReference>
<dbReference type="AlphaFoldDB" id="A0A1E5KY79"/>
<dbReference type="Pfam" id="PF16934">
    <property type="entry name" value="Mersacidin"/>
    <property type="match status" value="1"/>
</dbReference>
<comment type="caution">
    <text evidence="1">The sequence shown here is derived from an EMBL/GenBank/DDBJ whole genome shotgun (WGS) entry which is preliminary data.</text>
</comment>
<accession>A0A1E5KY79</accession>
<proteinExistence type="predicted"/>
<dbReference type="RefSeq" id="WP_069698200.1">
    <property type="nucleotide sequence ID" value="NZ_JAGGMA010000050.1"/>
</dbReference>
<dbReference type="STRING" id="762845.BCR26_11545"/>